<dbReference type="PANTHER" id="PTHR40043">
    <property type="entry name" value="UPF0719 INNER MEMBRANE PROTEIN YJFL"/>
    <property type="match status" value="1"/>
</dbReference>
<dbReference type="GO" id="GO:0005886">
    <property type="term" value="C:plasma membrane"/>
    <property type="evidence" value="ECO:0007669"/>
    <property type="project" value="UniProtKB-SubCell"/>
</dbReference>
<evidence type="ECO:0000256" key="2">
    <source>
        <dbReference type="ARBA" id="ARBA00005779"/>
    </source>
</evidence>
<comment type="caution">
    <text evidence="8">The sequence shown here is derived from an EMBL/GenBank/DDBJ whole genome shotgun (WGS) entry which is preliminary data.</text>
</comment>
<comment type="similarity">
    <text evidence="2">Belongs to the UPF0719 family.</text>
</comment>
<evidence type="ECO:0000256" key="5">
    <source>
        <dbReference type="ARBA" id="ARBA00022989"/>
    </source>
</evidence>
<evidence type="ECO:0000256" key="4">
    <source>
        <dbReference type="ARBA" id="ARBA00022692"/>
    </source>
</evidence>
<accession>A0A401FRL8</accession>
<keyword evidence="9" id="KW-1185">Reference proteome</keyword>
<name>A0A401FRL8_9BACT</name>
<feature type="transmembrane region" description="Helical" evidence="7">
    <location>
        <begin position="81"/>
        <end position="99"/>
    </location>
</feature>
<dbReference type="EMBL" id="BEXT01000001">
    <property type="protein sequence ID" value="GBC59606.1"/>
    <property type="molecule type" value="Genomic_DNA"/>
</dbReference>
<reference evidence="9" key="1">
    <citation type="submission" date="2017-11" db="EMBL/GenBank/DDBJ databases">
        <authorList>
            <person name="Watanabe M."/>
            <person name="Kojima H."/>
        </authorList>
    </citation>
    <scope>NUCLEOTIDE SEQUENCE [LARGE SCALE GENOMIC DNA]</scope>
    <source>
        <strain evidence="9">Tokyo 01</strain>
    </source>
</reference>
<feature type="transmembrane region" description="Helical" evidence="7">
    <location>
        <begin position="184"/>
        <end position="205"/>
    </location>
</feature>
<evidence type="ECO:0000256" key="6">
    <source>
        <dbReference type="ARBA" id="ARBA00023136"/>
    </source>
</evidence>
<keyword evidence="5 7" id="KW-1133">Transmembrane helix</keyword>
<feature type="transmembrane region" description="Helical" evidence="7">
    <location>
        <begin position="120"/>
        <end position="140"/>
    </location>
</feature>
<feature type="transmembrane region" description="Helical" evidence="7">
    <location>
        <begin position="47"/>
        <end position="69"/>
    </location>
</feature>
<proteinExistence type="inferred from homology"/>
<gene>
    <name evidence="8" type="ORF">DENIS_0545</name>
</gene>
<keyword evidence="6 7" id="KW-0472">Membrane</keyword>
<protein>
    <submittedName>
        <fullName evidence="8">DUF350 domain-containing protein</fullName>
    </submittedName>
</protein>
<feature type="transmembrane region" description="Helical" evidence="7">
    <location>
        <begin position="6"/>
        <end position="26"/>
    </location>
</feature>
<dbReference type="AlphaFoldDB" id="A0A401FRL8"/>
<sequence>MNLDDWVTALILIAVFYLLFFIGKLVNDLLHREYRLSYELTERDNPALALAVAGYYFGLVMAIGGALAGPSNGITEDLIDLGIYGLLSILLLNISWFICDRLILYRFRLSDELIRDQNQGSGAVSAGVSIASGLIIFGSVTGEGGNIRTAVAFWAVGQLFLILAAFVYNRVTPYSVHDQIEQDNVAAGVSFAGALIAIGIVVGLAAERDFESWAEDFPAFITVALSGLVMLPLVRFLTDRILLPAVRLSDEIAAQETPNVGAAYIEALSYIGAAFVICWCV</sequence>
<dbReference type="PANTHER" id="PTHR40043:SF1">
    <property type="entry name" value="UPF0719 INNER MEMBRANE PROTEIN YJFL"/>
    <property type="match status" value="1"/>
</dbReference>
<keyword evidence="3" id="KW-1003">Cell membrane</keyword>
<dbReference type="Proteomes" id="UP000288096">
    <property type="component" value="Unassembled WGS sequence"/>
</dbReference>
<feature type="transmembrane region" description="Helical" evidence="7">
    <location>
        <begin position="152"/>
        <end position="172"/>
    </location>
</feature>
<dbReference type="Pfam" id="PF03994">
    <property type="entry name" value="DUF350"/>
    <property type="match status" value="2"/>
</dbReference>
<feature type="transmembrane region" description="Helical" evidence="7">
    <location>
        <begin position="217"/>
        <end position="237"/>
    </location>
</feature>
<evidence type="ECO:0000313" key="9">
    <source>
        <dbReference type="Proteomes" id="UP000288096"/>
    </source>
</evidence>
<evidence type="ECO:0000256" key="7">
    <source>
        <dbReference type="SAM" id="Phobius"/>
    </source>
</evidence>
<keyword evidence="4 7" id="KW-0812">Transmembrane</keyword>
<dbReference type="InterPro" id="IPR007140">
    <property type="entry name" value="DUF350"/>
</dbReference>
<evidence type="ECO:0000256" key="3">
    <source>
        <dbReference type="ARBA" id="ARBA00022475"/>
    </source>
</evidence>
<comment type="subcellular location">
    <subcellularLocation>
        <location evidence="1">Cell membrane</location>
        <topology evidence="1">Multi-pass membrane protein</topology>
    </subcellularLocation>
</comment>
<reference evidence="9" key="2">
    <citation type="submission" date="2019-01" db="EMBL/GenBank/DDBJ databases">
        <title>Genome sequence of Desulfonema ishimotonii strain Tokyo 01.</title>
        <authorList>
            <person name="Fukui M."/>
        </authorList>
    </citation>
    <scope>NUCLEOTIDE SEQUENCE [LARGE SCALE GENOMIC DNA]</scope>
    <source>
        <strain evidence="9">Tokyo 01</strain>
    </source>
</reference>
<evidence type="ECO:0000256" key="1">
    <source>
        <dbReference type="ARBA" id="ARBA00004651"/>
    </source>
</evidence>
<evidence type="ECO:0000313" key="8">
    <source>
        <dbReference type="EMBL" id="GBC59606.1"/>
    </source>
</evidence>
<organism evidence="8 9">
    <name type="scientific">Desulfonema ishimotonii</name>
    <dbReference type="NCBI Taxonomy" id="45657"/>
    <lineage>
        <taxon>Bacteria</taxon>
        <taxon>Pseudomonadati</taxon>
        <taxon>Thermodesulfobacteriota</taxon>
        <taxon>Desulfobacteria</taxon>
        <taxon>Desulfobacterales</taxon>
        <taxon>Desulfococcaceae</taxon>
        <taxon>Desulfonema</taxon>
    </lineage>
</organism>